<dbReference type="InterPro" id="IPR005025">
    <property type="entry name" value="FMN_Rdtase-like_dom"/>
</dbReference>
<evidence type="ECO:0000256" key="1">
    <source>
        <dbReference type="ARBA" id="ARBA00001917"/>
    </source>
</evidence>
<name>A0B9I0_METTP</name>
<keyword evidence="4" id="KW-0288">FMN</keyword>
<dbReference type="Proteomes" id="UP000000674">
    <property type="component" value="Chromosome"/>
</dbReference>
<comment type="cofactor">
    <cofactor evidence="1">
        <name>FMN</name>
        <dbReference type="ChEBI" id="CHEBI:58210"/>
    </cofactor>
</comment>
<keyword evidence="3" id="KW-0285">Flavoprotein</keyword>
<dbReference type="Pfam" id="PF03358">
    <property type="entry name" value="FMN_red"/>
    <property type="match status" value="1"/>
</dbReference>
<feature type="domain" description="NADPH-dependent FMN reductase-like" evidence="6">
    <location>
        <begin position="1"/>
        <end position="147"/>
    </location>
</feature>
<dbReference type="PANTHER" id="PTHR43278:SF1">
    <property type="entry name" value="IRON-SULFUR FLAVOPROTEIN MJ1083"/>
    <property type="match status" value="1"/>
</dbReference>
<dbReference type="InterPro" id="IPR051796">
    <property type="entry name" value="ISF_SsuE-like"/>
</dbReference>
<comment type="similarity">
    <text evidence="5">Belongs to the SsuE family. Isf subfamily.</text>
</comment>
<dbReference type="GO" id="GO:0016491">
    <property type="term" value="F:oxidoreductase activity"/>
    <property type="evidence" value="ECO:0007669"/>
    <property type="project" value="InterPro"/>
</dbReference>
<dbReference type="RefSeq" id="WP_011696733.1">
    <property type="nucleotide sequence ID" value="NC_008553.1"/>
</dbReference>
<organism evidence="7 8">
    <name type="scientific">Methanothrix thermoacetophila (strain DSM 6194 / JCM 14653 / NBRC 101360 / PT)</name>
    <name type="common">Methanosaeta thermophila</name>
    <dbReference type="NCBI Taxonomy" id="349307"/>
    <lineage>
        <taxon>Archaea</taxon>
        <taxon>Methanobacteriati</taxon>
        <taxon>Methanobacteriota</taxon>
        <taxon>Stenosarchaea group</taxon>
        <taxon>Methanomicrobia</taxon>
        <taxon>Methanotrichales</taxon>
        <taxon>Methanotrichaceae</taxon>
        <taxon>Methanothrix</taxon>
    </lineage>
</organism>
<evidence type="ECO:0000256" key="2">
    <source>
        <dbReference type="ARBA" id="ARBA00001966"/>
    </source>
</evidence>
<keyword evidence="8" id="KW-1185">Reference proteome</keyword>
<dbReference type="HOGENOM" id="CLU_050993_1_0_2"/>
<evidence type="ECO:0000256" key="5">
    <source>
        <dbReference type="ARBA" id="ARBA00038292"/>
    </source>
</evidence>
<gene>
    <name evidence="7" type="ordered locus">Mthe_1584</name>
</gene>
<evidence type="ECO:0000259" key="6">
    <source>
        <dbReference type="Pfam" id="PF03358"/>
    </source>
</evidence>
<dbReference type="GeneID" id="4461912"/>
<evidence type="ECO:0000256" key="3">
    <source>
        <dbReference type="ARBA" id="ARBA00022630"/>
    </source>
</evidence>
<dbReference type="Gene3D" id="3.40.50.360">
    <property type="match status" value="1"/>
</dbReference>
<dbReference type="SUPFAM" id="SSF52218">
    <property type="entry name" value="Flavoproteins"/>
    <property type="match status" value="1"/>
</dbReference>
<dbReference type="STRING" id="349307.Mthe_1584"/>
<evidence type="ECO:0000313" key="7">
    <source>
        <dbReference type="EMBL" id="ABK15354.1"/>
    </source>
</evidence>
<sequence>MKILGMNSSPRGERSQTLRLVRAALDGARSEGAEVELVDVCKLRIEYCNACGVCYAKGECTHKDDFNQVYKKILECDGFIIGSPNYFRSVTAQLKTLIDRMADAVHCQLLLGKYGCAVATAGGQAYDEVLDYLSRIIVGFGASYVGGAGGAPAIPGSMEEAEKKARDLGADLVRAISEGRRYPEQDKVHEEMKSRFKALVSMNRDVWTHEYEYWKSKGWL</sequence>
<dbReference type="AlphaFoldDB" id="A0B9I0"/>
<dbReference type="KEGG" id="mtp:Mthe_1584"/>
<reference evidence="7 8" key="1">
    <citation type="submission" date="2006-10" db="EMBL/GenBank/DDBJ databases">
        <title>Complete sequence of Methanosaeta thermophila PT.</title>
        <authorList>
            <consortium name="US DOE Joint Genome Institute"/>
            <person name="Copeland A."/>
            <person name="Lucas S."/>
            <person name="Lapidus A."/>
            <person name="Barry K."/>
            <person name="Detter J.C."/>
            <person name="Glavina del Rio T."/>
            <person name="Hammon N."/>
            <person name="Israni S."/>
            <person name="Pitluck S."/>
            <person name="Chain P."/>
            <person name="Malfatti S."/>
            <person name="Shin M."/>
            <person name="Vergez L."/>
            <person name="Schmutz J."/>
            <person name="Larimer F."/>
            <person name="Land M."/>
            <person name="Hauser L."/>
            <person name="Kyrpides N."/>
            <person name="Kim E."/>
            <person name="Smith K.S."/>
            <person name="Ingram-Smith C."/>
            <person name="Richardson P."/>
        </authorList>
    </citation>
    <scope>NUCLEOTIDE SEQUENCE [LARGE SCALE GENOMIC DNA]</scope>
    <source>
        <strain evidence="8">DSM 6194 / JCM 14653 / NBRC 101360 / PT</strain>
    </source>
</reference>
<comment type="cofactor">
    <cofactor evidence="2">
        <name>[4Fe-4S] cluster</name>
        <dbReference type="ChEBI" id="CHEBI:49883"/>
    </cofactor>
</comment>
<evidence type="ECO:0000256" key="4">
    <source>
        <dbReference type="ARBA" id="ARBA00022643"/>
    </source>
</evidence>
<protein>
    <submittedName>
        <fullName evidence="7">NADPH-dependent FMN reductase</fullName>
    </submittedName>
</protein>
<proteinExistence type="inferred from homology"/>
<dbReference type="PANTHER" id="PTHR43278">
    <property type="entry name" value="NAD(P)H-DEPENDENT FMN-CONTAINING OXIDOREDUCTASE YWQN-RELATED"/>
    <property type="match status" value="1"/>
</dbReference>
<dbReference type="OrthoDB" id="9059at2157"/>
<accession>A0B9I0</accession>
<dbReference type="InterPro" id="IPR029039">
    <property type="entry name" value="Flavoprotein-like_sf"/>
</dbReference>
<dbReference type="EMBL" id="CP000477">
    <property type="protein sequence ID" value="ABK15354.1"/>
    <property type="molecule type" value="Genomic_DNA"/>
</dbReference>
<evidence type="ECO:0000313" key="8">
    <source>
        <dbReference type="Proteomes" id="UP000000674"/>
    </source>
</evidence>